<reference evidence="9" key="2">
    <citation type="submission" date="2010-01" db="EMBL/GenBank/DDBJ databases">
        <title>The complete genome of Conexibacter woesei DSM 14684.</title>
        <authorList>
            <consortium name="US DOE Joint Genome Institute (JGI-PGF)"/>
            <person name="Lucas S."/>
            <person name="Copeland A."/>
            <person name="Lapidus A."/>
            <person name="Glavina del Rio T."/>
            <person name="Dalin E."/>
            <person name="Tice H."/>
            <person name="Bruce D."/>
            <person name="Goodwin L."/>
            <person name="Pitluck S."/>
            <person name="Kyrpides N."/>
            <person name="Mavromatis K."/>
            <person name="Ivanova N."/>
            <person name="Mikhailova N."/>
            <person name="Chertkov O."/>
            <person name="Brettin T."/>
            <person name="Detter J.C."/>
            <person name="Han C."/>
            <person name="Larimer F."/>
            <person name="Land M."/>
            <person name="Hauser L."/>
            <person name="Markowitz V."/>
            <person name="Cheng J.-F."/>
            <person name="Hugenholtz P."/>
            <person name="Woyke T."/>
            <person name="Wu D."/>
            <person name="Pukall R."/>
            <person name="Steenblock K."/>
            <person name="Schneider S."/>
            <person name="Klenk H.-P."/>
            <person name="Eisen J.A."/>
        </authorList>
    </citation>
    <scope>NUCLEOTIDE SEQUENCE [LARGE SCALE GENOMIC DNA]</scope>
    <source>
        <strain evidence="9">DSM 14684 / CIP 108061 / JCM 11494 / NBRC 100937 / ID131577</strain>
    </source>
</reference>
<evidence type="ECO:0000259" key="6">
    <source>
        <dbReference type="Pfam" id="PF02852"/>
    </source>
</evidence>
<feature type="binding site" evidence="4">
    <location>
        <position position="316"/>
    </location>
    <ligand>
        <name>FAD</name>
        <dbReference type="ChEBI" id="CHEBI:57692"/>
    </ligand>
</feature>
<dbReference type="InterPro" id="IPR001100">
    <property type="entry name" value="Pyr_nuc-diS_OxRdtase"/>
</dbReference>
<dbReference type="RefSeq" id="WP_012934916.1">
    <property type="nucleotide sequence ID" value="NC_013739.1"/>
</dbReference>
<dbReference type="Pfam" id="PF02852">
    <property type="entry name" value="Pyr_redox_dim"/>
    <property type="match status" value="1"/>
</dbReference>
<keyword evidence="4" id="KW-0520">NAD</keyword>
<dbReference type="InterPro" id="IPR004099">
    <property type="entry name" value="Pyr_nucl-diS_OxRdtase_dimer"/>
</dbReference>
<keyword evidence="4" id="KW-0547">Nucleotide-binding</keyword>
<dbReference type="PIRSF" id="PIRSF000350">
    <property type="entry name" value="Mercury_reductase_MerA"/>
    <property type="match status" value="1"/>
</dbReference>
<feature type="binding site" evidence="4">
    <location>
        <position position="210"/>
    </location>
    <ligand>
        <name>NAD(+)</name>
        <dbReference type="ChEBI" id="CHEBI:57540"/>
    </ligand>
</feature>
<dbReference type="HOGENOM" id="CLU_016755_1_3_11"/>
<dbReference type="InterPro" id="IPR023753">
    <property type="entry name" value="FAD/NAD-binding_dom"/>
</dbReference>
<dbReference type="GO" id="GO:0050660">
    <property type="term" value="F:flavin adenine dinucleotide binding"/>
    <property type="evidence" value="ECO:0007669"/>
    <property type="project" value="TreeGrafter"/>
</dbReference>
<comment type="similarity">
    <text evidence="1">Belongs to the class-I pyridine nucleotide-disulfide oxidoreductase family.</text>
</comment>
<comment type="cofactor">
    <cofactor evidence="4">
        <name>FAD</name>
        <dbReference type="ChEBI" id="CHEBI:57692"/>
    </cofactor>
    <text evidence="4">Binds 1 FAD per subunit.</text>
</comment>
<evidence type="ECO:0000313" key="9">
    <source>
        <dbReference type="Proteomes" id="UP000008229"/>
    </source>
</evidence>
<accession>D3EZA0</accession>
<dbReference type="PANTHER" id="PTHR43014:SF2">
    <property type="entry name" value="MERCURIC REDUCTASE"/>
    <property type="match status" value="1"/>
</dbReference>
<dbReference type="Gene3D" id="3.50.50.60">
    <property type="entry name" value="FAD/NAD(P)-binding domain"/>
    <property type="match status" value="2"/>
</dbReference>
<feature type="disulfide bond" description="Redox-active" evidence="5">
    <location>
        <begin position="51"/>
        <end position="56"/>
    </location>
</feature>
<feature type="domain" description="FAD/NAD(P)-binding" evidence="7">
    <location>
        <begin position="15"/>
        <end position="325"/>
    </location>
</feature>
<feature type="binding site" evidence="4">
    <location>
        <position position="60"/>
    </location>
    <ligand>
        <name>FAD</name>
        <dbReference type="ChEBI" id="CHEBI:57692"/>
    </ligand>
</feature>
<sequence>MNLDPAPATSPRLFDAIVVGGGPAGEVCAGKLAGAGLETALVERELIGGECSFYACMPSKALLRPGELAEETHRVVGVTDATVEPIVALRRRDEVIHELDDSGQLPWLEDRGITLIRGDARLDGERRLVVATGDGGELRLQARRAIVLATGSGASIPPVPGLAEIEPWTNREITTAQQVPPRILILGGGVVGVEMAQAWSSFGAHVTLVEIGERLIAQEEEIASELVADGLRGHGVDVRLGATVSGARRDPDAGESVLTLDGGEELRAEVLVVAAGRAPRTQGLGLETVGLEPGRHVEVDARLRVPGSDWLYAIGDVNGRALLTHEGKLQARIAALAIAGRDDAELRDDGPPPRVIFTSPQVAAVGMTLDQARDAGVQATAVDGRIDAVAGASFWGKGADARVRFVVDERRRVLVGATFVGPDVAEMVHAASVAVVGEVPVDRLVHAAPAFPTLSEAWLKLADWAGT</sequence>
<dbReference type="Proteomes" id="UP000008229">
    <property type="component" value="Chromosome"/>
</dbReference>
<gene>
    <name evidence="8" type="ordered locus">Cwoe_3447</name>
</gene>
<dbReference type="PRINTS" id="PR00368">
    <property type="entry name" value="FADPNR"/>
</dbReference>
<keyword evidence="2" id="KW-0285">Flavoprotein</keyword>
<keyword evidence="3 4" id="KW-0274">FAD</keyword>
<evidence type="ECO:0000256" key="1">
    <source>
        <dbReference type="ARBA" id="ARBA00007532"/>
    </source>
</evidence>
<dbReference type="AlphaFoldDB" id="D3EZA0"/>
<dbReference type="SUPFAM" id="SSF51905">
    <property type="entry name" value="FAD/NAD(P)-binding domain"/>
    <property type="match status" value="1"/>
</dbReference>
<dbReference type="GO" id="GO:0003955">
    <property type="term" value="F:NAD(P)H dehydrogenase (quinone) activity"/>
    <property type="evidence" value="ECO:0007669"/>
    <property type="project" value="TreeGrafter"/>
</dbReference>
<organism evidence="8 9">
    <name type="scientific">Conexibacter woesei (strain DSM 14684 / CCUG 47730 / CIP 108061 / JCM 11494 / NBRC 100937 / ID131577)</name>
    <dbReference type="NCBI Taxonomy" id="469383"/>
    <lineage>
        <taxon>Bacteria</taxon>
        <taxon>Bacillati</taxon>
        <taxon>Actinomycetota</taxon>
        <taxon>Thermoleophilia</taxon>
        <taxon>Solirubrobacterales</taxon>
        <taxon>Conexibacteraceae</taxon>
        <taxon>Conexibacter</taxon>
    </lineage>
</organism>
<feature type="binding site" evidence="4">
    <location>
        <position position="276"/>
    </location>
    <ligand>
        <name>NAD(+)</name>
        <dbReference type="ChEBI" id="CHEBI:57540"/>
    </ligand>
</feature>
<evidence type="ECO:0000256" key="4">
    <source>
        <dbReference type="PIRSR" id="PIRSR000350-3"/>
    </source>
</evidence>
<reference evidence="8 9" key="1">
    <citation type="journal article" date="2010" name="Stand. Genomic Sci.">
        <title>Complete genome sequence of Conexibacter woesei type strain (ID131577).</title>
        <authorList>
            <person name="Pukall R."/>
            <person name="Lapidus A."/>
            <person name="Glavina Del Rio T."/>
            <person name="Copeland A."/>
            <person name="Tice H."/>
            <person name="Cheng J.-F."/>
            <person name="Lucas S."/>
            <person name="Chen F."/>
            <person name="Nolan M."/>
            <person name="Bruce D."/>
            <person name="Goodwin L."/>
            <person name="Pitluck S."/>
            <person name="Mavromatis K."/>
            <person name="Ivanova N."/>
            <person name="Ovchinnikova G."/>
            <person name="Pati A."/>
            <person name="Chen A."/>
            <person name="Palaniappan K."/>
            <person name="Land M."/>
            <person name="Hauser L."/>
            <person name="Chang Y.-J."/>
            <person name="Jeffries C.D."/>
            <person name="Chain P."/>
            <person name="Meincke L."/>
            <person name="Sims D."/>
            <person name="Brettin T."/>
            <person name="Detter J.C."/>
            <person name="Rohde M."/>
            <person name="Goeker M."/>
            <person name="Bristow J."/>
            <person name="Eisen J.A."/>
            <person name="Markowitz V."/>
            <person name="Kyrpides N.C."/>
            <person name="Klenk H.-P."/>
            <person name="Hugenholtz P."/>
        </authorList>
    </citation>
    <scope>NUCLEOTIDE SEQUENCE [LARGE SCALE GENOMIC DNA]</scope>
    <source>
        <strain evidence="9">DSM 14684 / CIP 108061 / JCM 11494 / NBRC 100937 / ID131577</strain>
    </source>
</reference>
<protein>
    <submittedName>
        <fullName evidence="8">FAD-dependent pyridine nucleotide-disulphide oxidoreductase</fullName>
    </submittedName>
</protein>
<dbReference type="InterPro" id="IPR036188">
    <property type="entry name" value="FAD/NAD-bd_sf"/>
</dbReference>
<keyword evidence="9" id="KW-1185">Reference proteome</keyword>
<dbReference type="SUPFAM" id="SSF55424">
    <property type="entry name" value="FAD/NAD-linked reductases, dimerisation (C-terminal) domain"/>
    <property type="match status" value="1"/>
</dbReference>
<dbReference type="Pfam" id="PF07992">
    <property type="entry name" value="Pyr_redox_2"/>
    <property type="match status" value="1"/>
</dbReference>
<dbReference type="PANTHER" id="PTHR43014">
    <property type="entry name" value="MERCURIC REDUCTASE"/>
    <property type="match status" value="1"/>
</dbReference>
<dbReference type="STRING" id="469383.Cwoe_3447"/>
<evidence type="ECO:0000256" key="3">
    <source>
        <dbReference type="ARBA" id="ARBA00022827"/>
    </source>
</evidence>
<dbReference type="eggNOG" id="COG1249">
    <property type="taxonomic scope" value="Bacteria"/>
</dbReference>
<dbReference type="KEGG" id="cwo:Cwoe_3447"/>
<evidence type="ECO:0000256" key="5">
    <source>
        <dbReference type="PIRSR" id="PIRSR000350-4"/>
    </source>
</evidence>
<name>D3EZA0_CONWI</name>
<dbReference type="Gene3D" id="3.30.390.30">
    <property type="match status" value="1"/>
</dbReference>
<dbReference type="EMBL" id="CP001854">
    <property type="protein sequence ID" value="ADB51865.1"/>
    <property type="molecule type" value="Genomic_DNA"/>
</dbReference>
<evidence type="ECO:0000256" key="2">
    <source>
        <dbReference type="ARBA" id="ARBA00022630"/>
    </source>
</evidence>
<evidence type="ECO:0000259" key="7">
    <source>
        <dbReference type="Pfam" id="PF07992"/>
    </source>
</evidence>
<feature type="binding site" evidence="4">
    <location>
        <begin position="150"/>
        <end position="152"/>
    </location>
    <ligand>
        <name>FAD</name>
        <dbReference type="ChEBI" id="CHEBI:57692"/>
    </ligand>
</feature>
<feature type="binding site" evidence="4">
    <location>
        <begin position="187"/>
        <end position="194"/>
    </location>
    <ligand>
        <name>NAD(+)</name>
        <dbReference type="ChEBI" id="CHEBI:57540"/>
    </ligand>
</feature>
<feature type="domain" description="Pyridine nucleotide-disulphide oxidoreductase dimerisation" evidence="6">
    <location>
        <begin position="353"/>
        <end position="460"/>
    </location>
</feature>
<proteinExistence type="inferred from homology"/>
<evidence type="ECO:0000313" key="8">
    <source>
        <dbReference type="EMBL" id="ADB51865.1"/>
    </source>
</evidence>
<dbReference type="InterPro" id="IPR016156">
    <property type="entry name" value="FAD/NAD-linked_Rdtase_dimer_sf"/>
</dbReference>
<dbReference type="PRINTS" id="PR00411">
    <property type="entry name" value="PNDRDTASEI"/>
</dbReference>